<evidence type="ECO:0000256" key="2">
    <source>
        <dbReference type="ARBA" id="ARBA00022679"/>
    </source>
</evidence>
<protein>
    <submittedName>
        <fullName evidence="5">Beta-ketoacyl-ACP synthase</fullName>
        <ecNumber evidence="5">2.3.1.179</ecNumber>
    </submittedName>
</protein>
<organism evidence="5 6">
    <name type="scientific">Roseofilum casamattae BLCC-M143</name>
    <dbReference type="NCBI Taxonomy" id="3022442"/>
    <lineage>
        <taxon>Bacteria</taxon>
        <taxon>Bacillati</taxon>
        <taxon>Cyanobacteriota</taxon>
        <taxon>Cyanophyceae</taxon>
        <taxon>Desertifilales</taxon>
        <taxon>Desertifilaceae</taxon>
        <taxon>Roseofilum</taxon>
        <taxon>Roseofilum casamattae</taxon>
    </lineage>
</organism>
<evidence type="ECO:0000259" key="4">
    <source>
        <dbReference type="PROSITE" id="PS52004"/>
    </source>
</evidence>
<evidence type="ECO:0000313" key="6">
    <source>
        <dbReference type="Proteomes" id="UP001232992"/>
    </source>
</evidence>
<comment type="caution">
    <text evidence="5">The sequence shown here is derived from an EMBL/GenBank/DDBJ whole genome shotgun (WGS) entry which is preliminary data.</text>
</comment>
<dbReference type="PROSITE" id="PS52004">
    <property type="entry name" value="KS3_2"/>
    <property type="match status" value="1"/>
</dbReference>
<dbReference type="InterPro" id="IPR016039">
    <property type="entry name" value="Thiolase-like"/>
</dbReference>
<dbReference type="EC" id="2.3.1.179" evidence="5"/>
<keyword evidence="2 3" id="KW-0808">Transferase</keyword>
<dbReference type="RefSeq" id="WP_283759769.1">
    <property type="nucleotide sequence ID" value="NZ_JAQOSQ010000026.1"/>
</dbReference>
<gene>
    <name evidence="5" type="ORF">PMH09_18190</name>
</gene>
<dbReference type="Proteomes" id="UP001232992">
    <property type="component" value="Unassembled WGS sequence"/>
</dbReference>
<proteinExistence type="inferred from homology"/>
<name>A0ABT7C373_9CYAN</name>
<dbReference type="InterPro" id="IPR020841">
    <property type="entry name" value="PKS_Beta-ketoAc_synthase_dom"/>
</dbReference>
<dbReference type="EMBL" id="JAQOSQ010000026">
    <property type="protein sequence ID" value="MDJ1185121.1"/>
    <property type="molecule type" value="Genomic_DNA"/>
</dbReference>
<dbReference type="Pfam" id="PF00109">
    <property type="entry name" value="ketoacyl-synt"/>
    <property type="match status" value="1"/>
</dbReference>
<dbReference type="SUPFAM" id="SSF53901">
    <property type="entry name" value="Thiolase-like"/>
    <property type="match status" value="2"/>
</dbReference>
<dbReference type="CDD" id="cd00834">
    <property type="entry name" value="KAS_I_II"/>
    <property type="match status" value="1"/>
</dbReference>
<keyword evidence="5" id="KW-0012">Acyltransferase</keyword>
<keyword evidence="6" id="KW-1185">Reference proteome</keyword>
<reference evidence="5 6" key="1">
    <citation type="submission" date="2023-01" db="EMBL/GenBank/DDBJ databases">
        <title>Novel diversity within Roseofilum (Cyanobacteria; Desertifilaceae) from marine benthic mats with descriptions of four novel species.</title>
        <authorList>
            <person name="Wang Y."/>
            <person name="Berthold D.E."/>
            <person name="Hu J."/>
            <person name="Lefler F.W."/>
            <person name="Laughinghouse H.D. IV."/>
        </authorList>
    </citation>
    <scope>NUCLEOTIDE SEQUENCE [LARGE SCALE GENOMIC DNA]</scope>
    <source>
        <strain evidence="5 6">BLCC-M143</strain>
    </source>
</reference>
<dbReference type="InterPro" id="IPR014031">
    <property type="entry name" value="Ketoacyl_synth_C"/>
</dbReference>
<dbReference type="SMART" id="SM00825">
    <property type="entry name" value="PKS_KS"/>
    <property type="match status" value="1"/>
</dbReference>
<evidence type="ECO:0000256" key="3">
    <source>
        <dbReference type="RuleBase" id="RU003694"/>
    </source>
</evidence>
<feature type="domain" description="Ketosynthase family 3 (KS3)" evidence="4">
    <location>
        <begin position="1"/>
        <end position="378"/>
    </location>
</feature>
<sequence length="382" mass="40647">MTAVVITGLGLVSALGSRDRTWSRLLQGESAIAIAQPFPELAPRPLALIGDKPADLQSLTRQLVLETLNDGGITAPLPDLGVVIGSSRSTQGHWEAIARRFFVSHDSLPDSSDCLHYLPDLPARIAAGVTGTQEIIKAPMSACNTAMWALIHGYELVRTQQCQQVLAGAVETPITPLALAGFTQMGALAKTGCYPFDRDREGLVLGEGGAFFLLESLERARSRYAKIYGQLAGWGATADAYHVSAPKPDRGTAAIAIKEALERAELTPDAIDYIHAHGTSTRLNDGTESELIQYLFSHPVAVSSTKGATGHTLGASGAFGVAFSLMTMRDGILPPCVGLTHPEFDLNFVDEAKEKMCDRSLCLSFGFGGGNTAIVLTREVWG</sequence>
<dbReference type="GO" id="GO:0004315">
    <property type="term" value="F:3-oxoacyl-[acyl-carrier-protein] synthase activity"/>
    <property type="evidence" value="ECO:0007669"/>
    <property type="project" value="UniProtKB-EC"/>
</dbReference>
<dbReference type="PANTHER" id="PTHR11712">
    <property type="entry name" value="POLYKETIDE SYNTHASE-RELATED"/>
    <property type="match status" value="1"/>
</dbReference>
<accession>A0ABT7C373</accession>
<dbReference type="Pfam" id="PF02801">
    <property type="entry name" value="Ketoacyl-synt_C"/>
    <property type="match status" value="1"/>
</dbReference>
<dbReference type="InterPro" id="IPR014030">
    <property type="entry name" value="Ketoacyl_synth_N"/>
</dbReference>
<dbReference type="Gene3D" id="3.40.47.10">
    <property type="match status" value="1"/>
</dbReference>
<dbReference type="NCBIfam" id="NF004618">
    <property type="entry name" value="PRK05952.1"/>
    <property type="match status" value="1"/>
</dbReference>
<evidence type="ECO:0000313" key="5">
    <source>
        <dbReference type="EMBL" id="MDJ1185121.1"/>
    </source>
</evidence>
<dbReference type="InterPro" id="IPR000794">
    <property type="entry name" value="Beta-ketoacyl_synthase"/>
</dbReference>
<evidence type="ECO:0000256" key="1">
    <source>
        <dbReference type="ARBA" id="ARBA00008467"/>
    </source>
</evidence>
<comment type="similarity">
    <text evidence="1 3">Belongs to the thiolase-like superfamily. Beta-ketoacyl-ACP synthases family.</text>
</comment>
<dbReference type="PANTHER" id="PTHR11712:SF347">
    <property type="entry name" value="BETA KETOACYL-ACYL CARRIER PROTEIN SYNTHASE"/>
    <property type="match status" value="1"/>
</dbReference>